<proteinExistence type="predicted"/>
<accession>A0A375YVY5</accession>
<dbReference type="EMBL" id="UEGW01000001">
    <property type="protein sequence ID" value="SRX93113.1"/>
    <property type="molecule type" value="Genomic_DNA"/>
</dbReference>
<dbReference type="Proteomes" id="UP000252015">
    <property type="component" value="Unassembled WGS sequence"/>
</dbReference>
<dbReference type="RefSeq" id="WP_234808372.1">
    <property type="nucleotide sequence ID" value="NZ_UEGW01000001.1"/>
</dbReference>
<name>A0A375YVY5_MYCSH</name>
<feature type="domain" description="Inner membrane protein YgaP-like transmembrane" evidence="2">
    <location>
        <begin position="21"/>
        <end position="75"/>
    </location>
</feature>
<protein>
    <recommendedName>
        <fullName evidence="2">Inner membrane protein YgaP-like transmembrane domain-containing protein</fullName>
    </recommendedName>
</protein>
<feature type="transmembrane region" description="Helical" evidence="1">
    <location>
        <begin position="21"/>
        <end position="40"/>
    </location>
</feature>
<keyword evidence="1" id="KW-1133">Transmembrane helix</keyword>
<evidence type="ECO:0000313" key="3">
    <source>
        <dbReference type="EMBL" id="SRX93113.1"/>
    </source>
</evidence>
<keyword evidence="4" id="KW-1185">Reference proteome</keyword>
<dbReference type="InterPro" id="IPR021309">
    <property type="entry name" value="YgaP-like_TM"/>
</dbReference>
<feature type="transmembrane region" description="Helical" evidence="1">
    <location>
        <begin position="52"/>
        <end position="74"/>
    </location>
</feature>
<keyword evidence="1" id="KW-0472">Membrane</keyword>
<dbReference type="Gene3D" id="6.10.140.1340">
    <property type="match status" value="1"/>
</dbReference>
<evidence type="ECO:0000259" key="2">
    <source>
        <dbReference type="Pfam" id="PF11127"/>
    </source>
</evidence>
<dbReference type="AlphaFoldDB" id="A0A375YVY5"/>
<organism evidence="3 4">
    <name type="scientific">Mycobacterium shimoidei</name>
    <dbReference type="NCBI Taxonomy" id="29313"/>
    <lineage>
        <taxon>Bacteria</taxon>
        <taxon>Bacillati</taxon>
        <taxon>Actinomycetota</taxon>
        <taxon>Actinomycetes</taxon>
        <taxon>Mycobacteriales</taxon>
        <taxon>Mycobacteriaceae</taxon>
        <taxon>Mycobacterium</taxon>
    </lineage>
</organism>
<evidence type="ECO:0000256" key="1">
    <source>
        <dbReference type="SAM" id="Phobius"/>
    </source>
</evidence>
<reference evidence="3 4" key="1">
    <citation type="submission" date="2018-05" db="EMBL/GenBank/DDBJ databases">
        <authorList>
            <consortium name="IHU Genomes"/>
        </authorList>
    </citation>
    <scope>NUCLEOTIDE SEQUENCE [LARGE SCALE GENOMIC DNA]</scope>
    <source>
        <strain evidence="3 4">P7336</strain>
    </source>
</reference>
<gene>
    <name evidence="3" type="ORF">MSP7336_01346</name>
</gene>
<sequence length="93" mass="10303">MQDQMLTERGMFGMPKPQGWTIERIVSLMAGTVVLVTQVAQSGHVSRLRVLAGWVGANLVLNGALGWCPMSVLLHRLGFVTAAERERQNYYTT</sequence>
<evidence type="ECO:0000313" key="4">
    <source>
        <dbReference type="Proteomes" id="UP000252015"/>
    </source>
</evidence>
<keyword evidence="1" id="KW-0812">Transmembrane</keyword>
<dbReference type="Pfam" id="PF11127">
    <property type="entry name" value="YgaP-like_TM"/>
    <property type="match status" value="1"/>
</dbReference>